<dbReference type="Gene3D" id="3.40.50.720">
    <property type="entry name" value="NAD(P)-binding Rossmann-like Domain"/>
    <property type="match status" value="1"/>
</dbReference>
<accession>A0A0N8SJI5</accession>
<evidence type="ECO:0000313" key="6">
    <source>
        <dbReference type="Proteomes" id="UP000050562"/>
    </source>
</evidence>
<dbReference type="Proteomes" id="UP000050562">
    <property type="component" value="Unassembled WGS sequence"/>
</dbReference>
<comment type="caution">
    <text evidence="5">The sequence shown here is derived from an EMBL/GenBank/DDBJ whole genome shotgun (WGS) entry which is preliminary data.</text>
</comment>
<dbReference type="RefSeq" id="WP_057410505.1">
    <property type="nucleotide sequence ID" value="NZ_LJRC01000233.1"/>
</dbReference>
<proteinExistence type="inferred from homology"/>
<feature type="domain" description="NAD-dependent epimerase/dehydratase" evidence="4">
    <location>
        <begin position="8"/>
        <end position="232"/>
    </location>
</feature>
<gene>
    <name evidence="5" type="ORF">ALO52_03328</name>
</gene>
<evidence type="ECO:0000256" key="3">
    <source>
        <dbReference type="SAM" id="Phobius"/>
    </source>
</evidence>
<sequence>MNDEAAWVAITGATGFVGSALVRQLIEKTDYRLRVAVRGPYVHPSERIHPLTVGSLSPDNQWASFVEGASTVIHCAARVHVLNDSVAHPEAEYFRANVEATLNLAEQAAAAGVRRFIFLSSIKVNGEITLPGQPFKATDKCDPADPYGVSKYKAEQGLRELSSRTGMEVVIIRPVLVYGPGVKANFLNMMRWLDRRVPLPLGAINNRRSLVALGNLVDLVATCVAHPAAAGQTFLVSDGHDLSTTDLLNEMGRALGKPARLIPVPGWMLHRAAALLGKKEFSQRLCGSLQVDIARTCELLDWAPPIRFENAMKETARHYLEHKHA</sequence>
<dbReference type="PATRIC" id="fig|251707.3.peg.4389"/>
<dbReference type="SUPFAM" id="SSF51735">
    <property type="entry name" value="NAD(P)-binding Rossmann-fold domains"/>
    <property type="match status" value="1"/>
</dbReference>
<reference evidence="5 6" key="1">
    <citation type="submission" date="2015-09" db="EMBL/GenBank/DDBJ databases">
        <title>Genome announcement of multiple Pseudomonas syringae strains.</title>
        <authorList>
            <person name="Thakur S."/>
            <person name="Wang P.W."/>
            <person name="Gong Y."/>
            <person name="Weir B.S."/>
            <person name="Guttman D.S."/>
        </authorList>
    </citation>
    <scope>NUCLEOTIDE SEQUENCE [LARGE SCALE GENOMIC DNA]</scope>
    <source>
        <strain evidence="5 6">ICMP3956</strain>
    </source>
</reference>
<keyword evidence="3" id="KW-0472">Membrane</keyword>
<keyword evidence="3" id="KW-0812">Transmembrane</keyword>
<dbReference type="InterPro" id="IPR036291">
    <property type="entry name" value="NAD(P)-bd_dom_sf"/>
</dbReference>
<dbReference type="AlphaFoldDB" id="A0A0N8SJI5"/>
<comment type="pathway">
    <text evidence="1">Bacterial outer membrane biogenesis; LPS O-antigen biosynthesis.</text>
</comment>
<dbReference type="PANTHER" id="PTHR43000">
    <property type="entry name" value="DTDP-D-GLUCOSE 4,6-DEHYDRATASE-RELATED"/>
    <property type="match status" value="1"/>
</dbReference>
<evidence type="ECO:0000313" key="5">
    <source>
        <dbReference type="EMBL" id="KPY32488.1"/>
    </source>
</evidence>
<evidence type="ECO:0000256" key="2">
    <source>
        <dbReference type="ARBA" id="ARBA00007637"/>
    </source>
</evidence>
<dbReference type="CDD" id="cd05232">
    <property type="entry name" value="UDP_G4E_4_SDR_e"/>
    <property type="match status" value="1"/>
</dbReference>
<dbReference type="InterPro" id="IPR001509">
    <property type="entry name" value="Epimerase_deHydtase"/>
</dbReference>
<evidence type="ECO:0000256" key="1">
    <source>
        <dbReference type="ARBA" id="ARBA00005125"/>
    </source>
</evidence>
<protein>
    <submittedName>
        <fullName evidence="5">UDP-glucose 4-epimerase</fullName>
    </submittedName>
</protein>
<evidence type="ECO:0000259" key="4">
    <source>
        <dbReference type="Pfam" id="PF01370"/>
    </source>
</evidence>
<feature type="transmembrane region" description="Helical" evidence="3">
    <location>
        <begin position="6"/>
        <end position="26"/>
    </location>
</feature>
<keyword evidence="3" id="KW-1133">Transmembrane helix</keyword>
<dbReference type="Pfam" id="PF01370">
    <property type="entry name" value="Epimerase"/>
    <property type="match status" value="1"/>
</dbReference>
<comment type="similarity">
    <text evidence="2">Belongs to the NAD(P)-dependent epimerase/dehydratase family.</text>
</comment>
<organism evidence="5 6">
    <name type="scientific">Pseudomonas syringae pv. primulae</name>
    <dbReference type="NCBI Taxonomy" id="251707"/>
    <lineage>
        <taxon>Bacteria</taxon>
        <taxon>Pseudomonadati</taxon>
        <taxon>Pseudomonadota</taxon>
        <taxon>Gammaproteobacteria</taxon>
        <taxon>Pseudomonadales</taxon>
        <taxon>Pseudomonadaceae</taxon>
        <taxon>Pseudomonas</taxon>
    </lineage>
</organism>
<dbReference type="EMBL" id="LJRC01000233">
    <property type="protein sequence ID" value="KPY32488.1"/>
    <property type="molecule type" value="Genomic_DNA"/>
</dbReference>
<name>A0A0N8SJI5_9PSED</name>